<dbReference type="EMBL" id="BAAAVA010000075">
    <property type="protein sequence ID" value="GAA2942506.1"/>
    <property type="molecule type" value="Genomic_DNA"/>
</dbReference>
<name>A0ABN3X860_9ACTN</name>
<feature type="region of interest" description="Disordered" evidence="1">
    <location>
        <begin position="1"/>
        <end position="29"/>
    </location>
</feature>
<organism evidence="3 4">
    <name type="scientific">Streptomyces erythrogriseus</name>
    <dbReference type="NCBI Taxonomy" id="284027"/>
    <lineage>
        <taxon>Bacteria</taxon>
        <taxon>Bacillati</taxon>
        <taxon>Actinomycetota</taxon>
        <taxon>Actinomycetes</taxon>
        <taxon>Kitasatosporales</taxon>
        <taxon>Streptomycetaceae</taxon>
        <taxon>Streptomyces</taxon>
        <taxon>Streptomyces griseoincarnatus group</taxon>
    </lineage>
</organism>
<feature type="compositionally biased region" description="Polar residues" evidence="1">
    <location>
        <begin position="1"/>
        <end position="14"/>
    </location>
</feature>
<proteinExistence type="predicted"/>
<sequence length="90" mass="10252">MTQMTLMTQKSAPRTDTPPHNPGYEEPLMASPQMLKLPEVLTEIGMSRAAFYRMRARGQAPRLVKLPNGHLRVRRSDLDDWLSNLDSPAY</sequence>
<dbReference type="InterPro" id="IPR041657">
    <property type="entry name" value="HTH_17"/>
</dbReference>
<evidence type="ECO:0000256" key="1">
    <source>
        <dbReference type="SAM" id="MobiDB-lite"/>
    </source>
</evidence>
<dbReference type="Proteomes" id="UP001501423">
    <property type="component" value="Unassembled WGS sequence"/>
</dbReference>
<evidence type="ECO:0000313" key="3">
    <source>
        <dbReference type="EMBL" id="GAA2942506.1"/>
    </source>
</evidence>
<protein>
    <recommendedName>
        <fullName evidence="2">Helix-turn-helix domain-containing protein</fullName>
    </recommendedName>
</protein>
<reference evidence="3 4" key="1">
    <citation type="journal article" date="2019" name="Int. J. Syst. Evol. Microbiol.">
        <title>The Global Catalogue of Microorganisms (GCM) 10K type strain sequencing project: providing services to taxonomists for standard genome sequencing and annotation.</title>
        <authorList>
            <consortium name="The Broad Institute Genomics Platform"/>
            <consortium name="The Broad Institute Genome Sequencing Center for Infectious Disease"/>
            <person name="Wu L."/>
            <person name="Ma J."/>
        </authorList>
    </citation>
    <scope>NUCLEOTIDE SEQUENCE [LARGE SCALE GENOMIC DNA]</scope>
    <source>
        <strain evidence="3 4">JCM 9650</strain>
    </source>
</reference>
<accession>A0ABN3X860</accession>
<dbReference type="Pfam" id="PF12728">
    <property type="entry name" value="HTH_17"/>
    <property type="match status" value="1"/>
</dbReference>
<gene>
    <name evidence="3" type="ORF">GCM10010478_50050</name>
</gene>
<keyword evidence="4" id="KW-1185">Reference proteome</keyword>
<feature type="domain" description="Helix-turn-helix" evidence="2">
    <location>
        <begin position="35"/>
        <end position="84"/>
    </location>
</feature>
<evidence type="ECO:0000313" key="4">
    <source>
        <dbReference type="Proteomes" id="UP001501423"/>
    </source>
</evidence>
<evidence type="ECO:0000259" key="2">
    <source>
        <dbReference type="Pfam" id="PF12728"/>
    </source>
</evidence>
<comment type="caution">
    <text evidence="3">The sequence shown here is derived from an EMBL/GenBank/DDBJ whole genome shotgun (WGS) entry which is preliminary data.</text>
</comment>